<dbReference type="AlphaFoldDB" id="A0A542W3J1"/>
<comment type="caution">
    <text evidence="2">The sequence shown here is derived from an EMBL/GenBank/DDBJ whole genome shotgun (WGS) entry which is preliminary data.</text>
</comment>
<dbReference type="PANTHER" id="PTHR35867">
    <property type="entry name" value="PROTEIN RSEC"/>
    <property type="match status" value="1"/>
</dbReference>
<keyword evidence="1" id="KW-1133">Transmembrane helix</keyword>
<protein>
    <submittedName>
        <fullName evidence="2">RseC/MucC-like positive regulator of sigma(E)</fullName>
    </submittedName>
</protein>
<organism evidence="2 3">
    <name type="scientific">Zymomonas mobilis</name>
    <dbReference type="NCBI Taxonomy" id="542"/>
    <lineage>
        <taxon>Bacteria</taxon>
        <taxon>Pseudomonadati</taxon>
        <taxon>Pseudomonadota</taxon>
        <taxon>Alphaproteobacteria</taxon>
        <taxon>Sphingomonadales</taxon>
        <taxon>Zymomonadaceae</taxon>
        <taxon>Zymomonas</taxon>
    </lineage>
</organism>
<gene>
    <name evidence="2" type="ORF">FBY58_1736</name>
</gene>
<keyword evidence="1" id="KW-0812">Transmembrane</keyword>
<reference evidence="2 3" key="1">
    <citation type="submission" date="2019-06" db="EMBL/GenBank/DDBJ databases">
        <title>Genome sequencing of Zymomonas mobilis strains for genetic engineering and biofuel applications.</title>
        <authorList>
            <person name="Teravest M."/>
        </authorList>
    </citation>
    <scope>NUCLEOTIDE SEQUENCE [LARGE SCALE GENOMIC DNA]</scope>
    <source>
        <strain evidence="2 3">AN0101</strain>
    </source>
</reference>
<dbReference type="Proteomes" id="UP000316887">
    <property type="component" value="Unassembled WGS sequence"/>
</dbReference>
<evidence type="ECO:0000313" key="2">
    <source>
        <dbReference type="EMBL" id="TQL18120.1"/>
    </source>
</evidence>
<name>A0A542W3J1_ZYMMB</name>
<dbReference type="EMBL" id="VFOF01000001">
    <property type="protein sequence ID" value="TQL18120.1"/>
    <property type="molecule type" value="Genomic_DNA"/>
</dbReference>
<dbReference type="PANTHER" id="PTHR35867:SF1">
    <property type="entry name" value="PROTEIN RSEC"/>
    <property type="match status" value="1"/>
</dbReference>
<accession>A0A542W3J1</accession>
<dbReference type="InterPro" id="IPR007359">
    <property type="entry name" value="SigmaE_reg_RseC_MucC"/>
</dbReference>
<dbReference type="RefSeq" id="WP_141920555.1">
    <property type="nucleotide sequence ID" value="NZ_VFOF01000001.1"/>
</dbReference>
<sequence length="166" mass="17590">MSGDFSKLSTILPDDLAENSANNLESCAKVVAVDKDTVWLEPDLASGCAGCSHSAGCLSALTKKTPAQSRRFTLPNNQDFQLGEQVIVATSARLLVKTALFSYGMPLLTLLAFALVAKYSLGFGDGLAALASLLGLGCGFICVWLGNRYFTKNNSSSLSFVRRVAD</sequence>
<keyword evidence="1" id="KW-0472">Membrane</keyword>
<proteinExistence type="predicted"/>
<evidence type="ECO:0000313" key="3">
    <source>
        <dbReference type="Proteomes" id="UP000316887"/>
    </source>
</evidence>
<feature type="transmembrane region" description="Helical" evidence="1">
    <location>
        <begin position="127"/>
        <end position="146"/>
    </location>
</feature>
<dbReference type="Pfam" id="PF04246">
    <property type="entry name" value="RseC_MucC"/>
    <property type="match status" value="1"/>
</dbReference>
<dbReference type="OrthoDB" id="7596922at2"/>
<evidence type="ECO:0000256" key="1">
    <source>
        <dbReference type="SAM" id="Phobius"/>
    </source>
</evidence>
<feature type="transmembrane region" description="Helical" evidence="1">
    <location>
        <begin position="100"/>
        <end position="121"/>
    </location>
</feature>